<comment type="caution">
    <text evidence="2">The sequence shown here is derived from an EMBL/GenBank/DDBJ whole genome shotgun (WGS) entry which is preliminary data.</text>
</comment>
<name>A0A3E2B2D6_9FIRM</name>
<dbReference type="GeneID" id="97995875"/>
<dbReference type="EMBL" id="QQRQ01000016">
    <property type="protein sequence ID" value="RFT06141.1"/>
    <property type="molecule type" value="Genomic_DNA"/>
</dbReference>
<evidence type="ECO:0000259" key="1">
    <source>
        <dbReference type="Pfam" id="PF04071"/>
    </source>
</evidence>
<feature type="domain" description="Cysteine-rich small" evidence="1">
    <location>
        <begin position="7"/>
        <end position="80"/>
    </location>
</feature>
<dbReference type="AlphaFoldDB" id="A0A3E2B2D6"/>
<accession>A0A3E2B2D6</accession>
<dbReference type="InterPro" id="IPR007212">
    <property type="entry name" value="Zf-like"/>
</dbReference>
<gene>
    <name evidence="2" type="ORF">DV520_09045</name>
</gene>
<organism evidence="2 3">
    <name type="scientific">Evtepia gabavorous</name>
    <dbReference type="NCBI Taxonomy" id="2211183"/>
    <lineage>
        <taxon>Bacteria</taxon>
        <taxon>Bacillati</taxon>
        <taxon>Bacillota</taxon>
        <taxon>Clostridia</taxon>
        <taxon>Eubacteriales</taxon>
        <taxon>Evtepia</taxon>
    </lineage>
</organism>
<protein>
    <submittedName>
        <fullName evidence="2">Metal-binding protein</fullName>
    </submittedName>
</protein>
<proteinExistence type="predicted"/>
<reference evidence="2 3" key="1">
    <citation type="submission" date="2018-07" db="EMBL/GenBank/DDBJ databases">
        <title>GABA Modulating Bacteria of the Human Gut Microbiota.</title>
        <authorList>
            <person name="Strandwitz P."/>
            <person name="Kim K.H."/>
            <person name="Terekhova D."/>
            <person name="Liu J.K."/>
            <person name="Sharma A."/>
            <person name="Levering J."/>
            <person name="Mcdonald D."/>
            <person name="Dietrich D."/>
            <person name="Ramadhar T.R."/>
            <person name="Lekbua A."/>
            <person name="Mroue N."/>
            <person name="Liston C."/>
            <person name="Stewart E.J."/>
            <person name="Dubin M.J."/>
            <person name="Zengler K."/>
            <person name="Knight R."/>
            <person name="Gilbert J.A."/>
            <person name="Clardy J."/>
            <person name="Lewis K."/>
        </authorList>
    </citation>
    <scope>NUCLEOTIDE SEQUENCE [LARGE SCALE GENOMIC DNA]</scope>
    <source>
        <strain evidence="2 3">KLE1738</strain>
    </source>
</reference>
<sequence>MDLNGKHYTWFQNRECEYFPCHKGVREEEFNCLFCYCPLYRASDCRGSFVMRNGVKDCSYCLLPHNGLESYAYILAKLREEKLFSPGQE</sequence>
<dbReference type="RefSeq" id="WP_117142509.1">
    <property type="nucleotide sequence ID" value="NZ_CAKXKJ010000014.1"/>
</dbReference>
<dbReference type="OrthoDB" id="9799337at2"/>
<keyword evidence="3" id="KW-1185">Reference proteome</keyword>
<evidence type="ECO:0000313" key="3">
    <source>
        <dbReference type="Proteomes" id="UP000260649"/>
    </source>
</evidence>
<dbReference type="Pfam" id="PF04071">
    <property type="entry name" value="zf-like"/>
    <property type="match status" value="1"/>
</dbReference>
<dbReference type="Proteomes" id="UP000260649">
    <property type="component" value="Unassembled WGS sequence"/>
</dbReference>
<evidence type="ECO:0000313" key="2">
    <source>
        <dbReference type="EMBL" id="RFT06141.1"/>
    </source>
</evidence>